<dbReference type="Pfam" id="PF00407">
    <property type="entry name" value="Bet_v_1"/>
    <property type="match status" value="1"/>
</dbReference>
<keyword evidence="3" id="KW-1185">Reference proteome</keyword>
<feature type="domain" description="Bet v I/Major latex protein" evidence="1">
    <location>
        <begin position="2"/>
        <end position="131"/>
    </location>
</feature>
<feature type="non-terminal residue" evidence="2">
    <location>
        <position position="1"/>
    </location>
</feature>
<gene>
    <name evidence="2" type="ORF">M569_17236</name>
</gene>
<dbReference type="InterPro" id="IPR051761">
    <property type="entry name" value="MLP-like_ligand-binding"/>
</dbReference>
<dbReference type="Proteomes" id="UP000015453">
    <property type="component" value="Unassembled WGS sequence"/>
</dbReference>
<feature type="non-terminal residue" evidence="2">
    <location>
        <position position="131"/>
    </location>
</feature>
<dbReference type="InterPro" id="IPR000916">
    <property type="entry name" value="Bet_v_I/MLP"/>
</dbReference>
<dbReference type="InterPro" id="IPR023393">
    <property type="entry name" value="START-like_dom_sf"/>
</dbReference>
<dbReference type="SUPFAM" id="SSF55961">
    <property type="entry name" value="Bet v1-like"/>
    <property type="match status" value="1"/>
</dbReference>
<dbReference type="OrthoDB" id="1858121at2759"/>
<reference evidence="2 3" key="1">
    <citation type="journal article" date="2013" name="BMC Genomics">
        <title>The miniature genome of a carnivorous plant Genlisea aurea contains a low number of genes and short non-coding sequences.</title>
        <authorList>
            <person name="Leushkin E.V."/>
            <person name="Sutormin R.A."/>
            <person name="Nabieva E.R."/>
            <person name="Penin A.A."/>
            <person name="Kondrashov A.S."/>
            <person name="Logacheva M.D."/>
        </authorList>
    </citation>
    <scope>NUCLEOTIDE SEQUENCE [LARGE SCALE GENOMIC DNA]</scope>
</reference>
<evidence type="ECO:0000313" key="2">
    <source>
        <dbReference type="EMBL" id="EPS57581.1"/>
    </source>
</evidence>
<dbReference type="PANTHER" id="PTHR31907">
    <property type="entry name" value="MLP-LIKE PROTEIN 423"/>
    <property type="match status" value="1"/>
</dbReference>
<evidence type="ECO:0000259" key="1">
    <source>
        <dbReference type="SMART" id="SM01037"/>
    </source>
</evidence>
<dbReference type="SMART" id="SM01037">
    <property type="entry name" value="Bet_v_1"/>
    <property type="match status" value="1"/>
</dbReference>
<proteinExistence type="predicted"/>
<sequence>GDIFHELMLKTPHDFNKITPEKLYNCHLHEGSYGTNGSVIEWEYFLDGKVQRSKQILQDIDEEKRHVGFQMIEGDLFELYKDVFITTDVETKDGVDFITWTIEYELLKPDNPHPLSLINYFIDFTKDVEAH</sequence>
<evidence type="ECO:0000313" key="3">
    <source>
        <dbReference type="Proteomes" id="UP000015453"/>
    </source>
</evidence>
<name>S8BZH0_9LAMI</name>
<comment type="caution">
    <text evidence="2">The sequence shown here is derived from an EMBL/GenBank/DDBJ whole genome shotgun (WGS) entry which is preliminary data.</text>
</comment>
<accession>S8BZH0</accession>
<dbReference type="Gene3D" id="3.30.530.20">
    <property type="match status" value="1"/>
</dbReference>
<dbReference type="EMBL" id="AUSU01010078">
    <property type="protein sequence ID" value="EPS57581.1"/>
    <property type="molecule type" value="Genomic_DNA"/>
</dbReference>
<dbReference type="GO" id="GO:0006952">
    <property type="term" value="P:defense response"/>
    <property type="evidence" value="ECO:0007669"/>
    <property type="project" value="InterPro"/>
</dbReference>
<organism evidence="2 3">
    <name type="scientific">Genlisea aurea</name>
    <dbReference type="NCBI Taxonomy" id="192259"/>
    <lineage>
        <taxon>Eukaryota</taxon>
        <taxon>Viridiplantae</taxon>
        <taxon>Streptophyta</taxon>
        <taxon>Embryophyta</taxon>
        <taxon>Tracheophyta</taxon>
        <taxon>Spermatophyta</taxon>
        <taxon>Magnoliopsida</taxon>
        <taxon>eudicotyledons</taxon>
        <taxon>Gunneridae</taxon>
        <taxon>Pentapetalae</taxon>
        <taxon>asterids</taxon>
        <taxon>lamiids</taxon>
        <taxon>Lamiales</taxon>
        <taxon>Lentibulariaceae</taxon>
        <taxon>Genlisea</taxon>
    </lineage>
</organism>
<protein>
    <recommendedName>
        <fullName evidence="1">Bet v I/Major latex protein domain-containing protein</fullName>
    </recommendedName>
</protein>
<dbReference type="AlphaFoldDB" id="S8BZH0"/>